<evidence type="ECO:0000259" key="7">
    <source>
        <dbReference type="Pfam" id="PF02687"/>
    </source>
</evidence>
<dbReference type="PANTHER" id="PTHR30287">
    <property type="entry name" value="MEMBRANE COMPONENT OF PREDICTED ABC SUPERFAMILY METABOLITE UPTAKE TRANSPORTER"/>
    <property type="match status" value="1"/>
</dbReference>
<proteinExistence type="predicted"/>
<accession>I5ARE1</accession>
<reference evidence="8 9" key="1">
    <citation type="submission" date="2010-08" db="EMBL/GenBank/DDBJ databases">
        <authorList>
            <consortium name="US DOE Joint Genome Institute (JGI-PGF)"/>
            <person name="Lucas S."/>
            <person name="Copeland A."/>
            <person name="Lapidus A."/>
            <person name="Cheng J.-F."/>
            <person name="Bruce D."/>
            <person name="Goodwin L."/>
            <person name="Pitluck S."/>
            <person name="Land M.L."/>
            <person name="Hauser L."/>
            <person name="Chang Y.-J."/>
            <person name="Anderson I.J."/>
            <person name="Johnson E."/>
            <person name="Mulhopadhyay B."/>
            <person name="Kyrpides N."/>
            <person name="Woyke T.J."/>
        </authorList>
    </citation>
    <scope>NUCLEOTIDE SEQUENCE [LARGE SCALE GENOMIC DNA]</scope>
    <source>
        <strain evidence="8 9">6</strain>
    </source>
</reference>
<feature type="domain" description="ABC3 transporter permease C-terminal" evidence="7">
    <location>
        <begin position="776"/>
        <end position="881"/>
    </location>
</feature>
<gene>
    <name evidence="8" type="ORF">EubceDRAFT1_0515</name>
</gene>
<dbReference type="InterPro" id="IPR038766">
    <property type="entry name" value="Membrane_comp_ABC_pdt"/>
</dbReference>
<dbReference type="STRING" id="633697.EubceDRAFT1_0515"/>
<feature type="transmembrane region" description="Helical" evidence="6">
    <location>
        <begin position="525"/>
        <end position="545"/>
    </location>
</feature>
<dbReference type="GO" id="GO:0005886">
    <property type="term" value="C:plasma membrane"/>
    <property type="evidence" value="ECO:0007669"/>
    <property type="project" value="UniProtKB-SubCell"/>
</dbReference>
<feature type="transmembrane region" description="Helical" evidence="6">
    <location>
        <begin position="358"/>
        <end position="379"/>
    </location>
</feature>
<dbReference type="EMBL" id="CM001487">
    <property type="protein sequence ID" value="EIM56364.1"/>
    <property type="molecule type" value="Genomic_DNA"/>
</dbReference>
<dbReference type="Pfam" id="PF02687">
    <property type="entry name" value="FtsX"/>
    <property type="match status" value="2"/>
</dbReference>
<evidence type="ECO:0000256" key="3">
    <source>
        <dbReference type="ARBA" id="ARBA00022692"/>
    </source>
</evidence>
<feature type="transmembrane region" description="Helical" evidence="6">
    <location>
        <begin position="400"/>
        <end position="421"/>
    </location>
</feature>
<feature type="domain" description="ABC3 transporter permease C-terminal" evidence="7">
    <location>
        <begin position="358"/>
        <end position="473"/>
    </location>
</feature>
<evidence type="ECO:0000256" key="4">
    <source>
        <dbReference type="ARBA" id="ARBA00022989"/>
    </source>
</evidence>
<evidence type="ECO:0000256" key="6">
    <source>
        <dbReference type="SAM" id="Phobius"/>
    </source>
</evidence>
<name>I5ARE1_EUBC6</name>
<feature type="transmembrane region" description="Helical" evidence="6">
    <location>
        <begin position="866"/>
        <end position="885"/>
    </location>
</feature>
<dbReference type="Proteomes" id="UP000005753">
    <property type="component" value="Chromosome"/>
</dbReference>
<dbReference type="PANTHER" id="PTHR30287:SF1">
    <property type="entry name" value="INNER MEMBRANE PROTEIN"/>
    <property type="match status" value="1"/>
</dbReference>
<reference evidence="8 9" key="2">
    <citation type="submission" date="2012-02" db="EMBL/GenBank/DDBJ databases">
        <title>Improved High-Quality Draft sequence of Eubacterium cellulosolvens 6.</title>
        <authorList>
            <consortium name="US DOE Joint Genome Institute"/>
            <person name="Lucas S."/>
            <person name="Han J."/>
            <person name="Lapidus A."/>
            <person name="Cheng J.-F."/>
            <person name="Goodwin L."/>
            <person name="Pitluck S."/>
            <person name="Peters L."/>
            <person name="Mikhailova N."/>
            <person name="Gu W."/>
            <person name="Detter J.C."/>
            <person name="Han C."/>
            <person name="Tapia R."/>
            <person name="Land M."/>
            <person name="Hauser L."/>
            <person name="Kyrpides N."/>
            <person name="Ivanova N."/>
            <person name="Pagani I."/>
            <person name="Johnson E."/>
            <person name="Mukhopadhyay B."/>
            <person name="Anderson I."/>
            <person name="Woyke T."/>
        </authorList>
    </citation>
    <scope>NUCLEOTIDE SEQUENCE [LARGE SCALE GENOMIC DNA]</scope>
    <source>
        <strain evidence="8 9">6</strain>
    </source>
</reference>
<keyword evidence="5 6" id="KW-0472">Membrane</keyword>
<protein>
    <submittedName>
        <fullName evidence="8">ABC-type antimicrobial peptide transport system, permease component</fullName>
    </submittedName>
</protein>
<feature type="transmembrane region" description="Helical" evidence="6">
    <location>
        <begin position="16"/>
        <end position="36"/>
    </location>
</feature>
<evidence type="ECO:0000256" key="1">
    <source>
        <dbReference type="ARBA" id="ARBA00004651"/>
    </source>
</evidence>
<sequence length="902" mass="101154">MRAQKKDFFREIRKNFGRFLSIIFIVMLGTAFFAGLRSSSTAMKYSADRYYDKTNMMDLRLLGTLGITDEDVEDIQETEGVETAEGAYAVDVICKLKDKQLVIKVLSLDEKINRPVLTEGRLPKDASECLVDAGVPVTKDVSIGQKLTFTAGDDRKPENLRRKEFTVVGRGYIPSYTDLERGSAEIGDGSTDAIVQILPEAFDMEVYTEAHVLAKGAKQMDTFSESYDTCIGKLTEKLEDLGERASERRYKSLVDEAVDEAVAEAVDKAVKDAGKAAEEELASQMPGMEIPEEMLKEVREKAEKTAREEATKKATEEARRKAEEAIDEPSWYVLDRDKIESFVSYEQNADRMDSLGEVFPVIFFLVAALVSLTAMTRMVDEQRMQIGTMKALGYGGGTIVGRYFWYAVLATMSGGIVGVAVGEKFLPYLISTSYGIMYTGMDEHLTPVNWDQAILAIAAASASTGIATLAACINQMRSRPAELMRPEAPKGGRRVFMEKLPFVWKHMNFTWKSTIRNLIRYKKRFIMTVIGVGGCMGLLLVGYGLKDSITEIAKQQYIQLFTYQAEVTLDINADEKDRQKVLETAENREGVTDTALIARKSVTLLHDGNERDADVFIPQKTDDIDNFLVLRDRVSGERWEFPESGAYLSEKTAKMLGVSVGDTIEVEYESSDSEEEASASGGTAEKKRFDIKVTKISENYILHYLFLSADEWEKMTGEEPEFHKLLINYDKKTAEEEDSFGEELLNLDGCSGFSTITNLEKQIDDMLGVLNDVMWVLIVSAGLLAFVVLYNLNSINILERKREMATLKVLGFYDGEVAMYVFRENMILTVFGIVFGYVFGTILHRFTIVTVEVDLMMFGRTISRESYIICAVLTIGFSLAVNLFMNRSLKKIDMIESLKSVE</sequence>
<evidence type="ECO:0000256" key="5">
    <source>
        <dbReference type="ARBA" id="ARBA00023136"/>
    </source>
</evidence>
<evidence type="ECO:0000313" key="8">
    <source>
        <dbReference type="EMBL" id="EIM56364.1"/>
    </source>
</evidence>
<feature type="transmembrane region" description="Helical" evidence="6">
    <location>
        <begin position="453"/>
        <end position="473"/>
    </location>
</feature>
<feature type="transmembrane region" description="Helical" evidence="6">
    <location>
        <begin position="773"/>
        <end position="792"/>
    </location>
</feature>
<organism evidence="8 9">
    <name type="scientific">Eubacterium cellulosolvens (strain ATCC 43171 / JCM 9499 / 6)</name>
    <name type="common">Cillobacterium cellulosolvens</name>
    <dbReference type="NCBI Taxonomy" id="633697"/>
    <lineage>
        <taxon>Bacteria</taxon>
        <taxon>Bacillati</taxon>
        <taxon>Bacillota</taxon>
        <taxon>Clostridia</taxon>
        <taxon>Eubacteriales</taxon>
        <taxon>Eubacteriaceae</taxon>
        <taxon>Eubacterium</taxon>
    </lineage>
</organism>
<dbReference type="eggNOG" id="COG0577">
    <property type="taxonomic scope" value="Bacteria"/>
</dbReference>
<keyword evidence="9" id="KW-1185">Reference proteome</keyword>
<dbReference type="OrthoDB" id="5137249at2"/>
<keyword evidence="2" id="KW-1003">Cell membrane</keyword>
<evidence type="ECO:0000256" key="2">
    <source>
        <dbReference type="ARBA" id="ARBA00022475"/>
    </source>
</evidence>
<dbReference type="HOGENOM" id="CLU_005531_0_1_9"/>
<feature type="transmembrane region" description="Helical" evidence="6">
    <location>
        <begin position="826"/>
        <end position="846"/>
    </location>
</feature>
<keyword evidence="4 6" id="KW-1133">Transmembrane helix</keyword>
<keyword evidence="3 6" id="KW-0812">Transmembrane</keyword>
<comment type="subcellular location">
    <subcellularLocation>
        <location evidence="1">Cell membrane</location>
        <topology evidence="1">Multi-pass membrane protein</topology>
    </subcellularLocation>
</comment>
<dbReference type="InterPro" id="IPR003838">
    <property type="entry name" value="ABC3_permease_C"/>
</dbReference>
<dbReference type="AlphaFoldDB" id="I5ARE1"/>
<evidence type="ECO:0000313" key="9">
    <source>
        <dbReference type="Proteomes" id="UP000005753"/>
    </source>
</evidence>